<feature type="region of interest" description="Disordered" evidence="1">
    <location>
        <begin position="85"/>
        <end position="234"/>
    </location>
</feature>
<organism evidence="2 3">
    <name type="scientific">Chromobacterium subtsugae</name>
    <dbReference type="NCBI Taxonomy" id="251747"/>
    <lineage>
        <taxon>Bacteria</taxon>
        <taxon>Pseudomonadati</taxon>
        <taxon>Pseudomonadota</taxon>
        <taxon>Betaproteobacteria</taxon>
        <taxon>Neisseriales</taxon>
        <taxon>Chromobacteriaceae</taxon>
        <taxon>Chromobacterium</taxon>
    </lineage>
</organism>
<feature type="region of interest" description="Disordered" evidence="1">
    <location>
        <begin position="512"/>
        <end position="535"/>
    </location>
</feature>
<evidence type="ECO:0000313" key="2">
    <source>
        <dbReference type="EMBL" id="MBW8287565.1"/>
    </source>
</evidence>
<keyword evidence="3" id="KW-1185">Reference proteome</keyword>
<feature type="compositionally biased region" description="Low complexity" evidence="1">
    <location>
        <begin position="168"/>
        <end position="180"/>
    </location>
</feature>
<dbReference type="Proteomes" id="UP000711178">
    <property type="component" value="Unassembled WGS sequence"/>
</dbReference>
<evidence type="ECO:0000256" key="1">
    <source>
        <dbReference type="SAM" id="MobiDB-lite"/>
    </source>
</evidence>
<proteinExistence type="predicted"/>
<name>A0ABS7FBW0_9NEIS</name>
<dbReference type="RefSeq" id="WP_047243760.1">
    <property type="nucleotide sequence ID" value="NZ_JAHDTB010000005.1"/>
</dbReference>
<evidence type="ECO:0000313" key="3">
    <source>
        <dbReference type="Proteomes" id="UP000711178"/>
    </source>
</evidence>
<sequence length="646" mass="65987">MTESPKANDADWNGLNLPVLTDVVEEPAVPVLAEEAPATAAEVPEFDFSSELDVLAAELDGEAELEIPELSLADLLADDAPAADESASLGGLDFSNLPSLELSDADGADESADGLGFVLEPRDAQLPSAAPAAEDLTPSEPVEAKAAEAASASTASAEPELSWEDVVAASSQAAESALAEPMALDMATPEESGEAAPHSEPSPIAEPPAFTSISIDSLPSGVLGGGVGREPAPAETGLEWLSSLPKPEIPPASQEQVLQEAERVLADERAMQDAGQATAPELSEAIAEPAAPMPAELPAAEAAAQPEAAAAFEPVEAETIASFDIPVVADALEPEPAEAAAALEVSEAIAEPEAPMPAEPLVTEVAAQPEAAAAFEPFETETIASFDMPVVTDAQEPEPAEEAAALEVSEAIAESEAPMPEELPAAEAAAQSEPVAAFEPVEADVMESFDIPVVADALEPELVEAAAAPEVSEAIAEPEAPMLEAQLVDEAAESGDAAFGVVEDEDLPALSGLLGGRSGHAAPEAAQPPAGDASVLPALAEPSPVAVVKIAAMAAAGSAGRGPAAPPFDEQALFNSLYEQMLPRMKVELSLWLQEAVEVQAKQMLSGMMHQLKEDYEMLFGDALKESLRQALGDVGASMKDGDGHG</sequence>
<gene>
    <name evidence="2" type="ORF">KIF53_07980</name>
</gene>
<feature type="compositionally biased region" description="Acidic residues" evidence="1">
    <location>
        <begin position="103"/>
        <end position="112"/>
    </location>
</feature>
<dbReference type="EMBL" id="JAHDTB010000005">
    <property type="protein sequence ID" value="MBW8287565.1"/>
    <property type="molecule type" value="Genomic_DNA"/>
</dbReference>
<reference evidence="2 3" key="1">
    <citation type="submission" date="2021-05" db="EMBL/GenBank/DDBJ databases">
        <title>Draft Whole Genome Sequencing Of Biosensor Chromobacterium violaceum Strain CV026 Reveals A Regulatory RNA In Chromobacterium violaceum Phenotype Regulatory Network.</title>
        <authorList>
            <person name="Hong K.W."/>
            <person name="Chan K.G."/>
            <person name="Chang C.-Y."/>
        </authorList>
    </citation>
    <scope>NUCLEOTIDE SEQUENCE [LARGE SCALE GENOMIC DNA]</scope>
    <source>
        <strain evidence="2 3">ATCC 31532</strain>
    </source>
</reference>
<feature type="compositionally biased region" description="Low complexity" evidence="1">
    <location>
        <begin position="147"/>
        <end position="160"/>
    </location>
</feature>
<comment type="caution">
    <text evidence="2">The sequence shown here is derived from an EMBL/GenBank/DDBJ whole genome shotgun (WGS) entry which is preliminary data.</text>
</comment>
<protein>
    <submittedName>
        <fullName evidence="2">Uncharacterized protein</fullName>
    </submittedName>
</protein>
<accession>A0ABS7FBW0</accession>